<gene>
    <name evidence="1" type="ORF">SAMN04487988_11815</name>
</gene>
<dbReference type="AlphaFoldDB" id="A0A1I2XDF0"/>
<evidence type="ECO:0000313" key="2">
    <source>
        <dbReference type="Proteomes" id="UP000199642"/>
    </source>
</evidence>
<dbReference type="Gene3D" id="3.30.450.20">
    <property type="entry name" value="PAS domain"/>
    <property type="match status" value="1"/>
</dbReference>
<dbReference type="InterPro" id="IPR036097">
    <property type="entry name" value="HisK_dim/P_sf"/>
</dbReference>
<organism evidence="1 2">
    <name type="scientific">Algoriphagus hitonicola</name>
    <dbReference type="NCBI Taxonomy" id="435880"/>
    <lineage>
        <taxon>Bacteria</taxon>
        <taxon>Pseudomonadati</taxon>
        <taxon>Bacteroidota</taxon>
        <taxon>Cytophagia</taxon>
        <taxon>Cytophagales</taxon>
        <taxon>Cyclobacteriaceae</taxon>
        <taxon>Algoriphagus</taxon>
    </lineage>
</organism>
<evidence type="ECO:0000313" key="1">
    <source>
        <dbReference type="EMBL" id="SFH11528.1"/>
    </source>
</evidence>
<dbReference type="SUPFAM" id="SSF47384">
    <property type="entry name" value="Homodimeric domain of signal transducing histidine kinase"/>
    <property type="match status" value="1"/>
</dbReference>
<dbReference type="GO" id="GO:0000155">
    <property type="term" value="F:phosphorelay sensor kinase activity"/>
    <property type="evidence" value="ECO:0007669"/>
    <property type="project" value="InterPro"/>
</dbReference>
<dbReference type="InterPro" id="IPR035965">
    <property type="entry name" value="PAS-like_dom_sf"/>
</dbReference>
<accession>A0A1I2XDF0</accession>
<dbReference type="SUPFAM" id="SSF55785">
    <property type="entry name" value="PYP-like sensor domain (PAS domain)"/>
    <property type="match status" value="1"/>
</dbReference>
<dbReference type="EMBL" id="FOPC01000018">
    <property type="protein sequence ID" value="SFH11528.1"/>
    <property type="molecule type" value="Genomic_DNA"/>
</dbReference>
<name>A0A1I2XDF0_9BACT</name>
<dbReference type="Gene3D" id="1.10.287.130">
    <property type="match status" value="1"/>
</dbReference>
<dbReference type="RefSeq" id="WP_092794254.1">
    <property type="nucleotide sequence ID" value="NZ_FOPC01000018.1"/>
</dbReference>
<protein>
    <recommendedName>
        <fullName evidence="3">PAS fold-containing protein</fullName>
    </recommendedName>
</protein>
<reference evidence="2" key="1">
    <citation type="submission" date="2016-10" db="EMBL/GenBank/DDBJ databases">
        <authorList>
            <person name="Varghese N."/>
            <person name="Submissions S."/>
        </authorList>
    </citation>
    <scope>NUCLEOTIDE SEQUENCE [LARGE SCALE GENOMIC DNA]</scope>
    <source>
        <strain evidence="2">DSM 19315</strain>
    </source>
</reference>
<evidence type="ECO:0008006" key="3">
    <source>
        <dbReference type="Google" id="ProtNLM"/>
    </source>
</evidence>
<dbReference type="Proteomes" id="UP000199642">
    <property type="component" value="Unassembled WGS sequence"/>
</dbReference>
<dbReference type="STRING" id="435880.SAMN04487988_11815"/>
<sequence>MIKVQNSEQLLPDFLMESAHFYFALLDVEGLLLDANDLLLGKSGLKLNENFFQALDEESSKEFAEMLDQMISRPQDSKNILLNFPQLNQKYSHSIWWEFSMVLNDEMDIVGLVGLGVSLKFLEQELPWEKMAEILHFGKVEINSEFKITHLDDKVAQWLSASSETLSNQSILNSDTFDFSSAVQEKIKNLDANAQPLFLKIPAQFPNRMALAGLLSRHSHGFTFLLAPSIRIHKPQASIQPFSSSQLAAIQGAVWVLDRHFTIVQQNQSAVEFSKRVGLDELKSGAQFSSQWAGKRRDQVNKAIAQSFDGNERTVDVRIDAEKDSSFWNVRTSPILDAYGHSEGILIQAIDVTKFYSRIRQLEVENHELKDLALKPSHILRSPLSSMLGLLDLIDHQKLDEENKKYFSYLKPLAQELDEVIRSNAKKMSALD</sequence>
<keyword evidence="2" id="KW-1185">Reference proteome</keyword>
<dbReference type="OrthoDB" id="6231665at2"/>
<proteinExistence type="predicted"/>